<evidence type="ECO:0000313" key="2">
    <source>
        <dbReference type="EMBL" id="PCR91286.1"/>
    </source>
</evidence>
<protein>
    <submittedName>
        <fullName evidence="2">Uncharacterized protein</fullName>
    </submittedName>
</protein>
<dbReference type="OrthoDB" id="205164at2157"/>
<accession>A0A2A5QWQ6</accession>
<feature type="compositionally biased region" description="Basic and acidic residues" evidence="1">
    <location>
        <begin position="49"/>
        <end position="62"/>
    </location>
</feature>
<gene>
    <name evidence="2" type="ORF">CP557_12570</name>
</gene>
<reference evidence="2 3" key="1">
    <citation type="submission" date="2017-09" db="EMBL/GenBank/DDBJ databases">
        <title>Genome sequences of Natrinema ejinorence JCM 13890T.</title>
        <authorList>
            <person name="Roh S.W."/>
            <person name="Kim Y.B."/>
            <person name="Kim J.Y."/>
        </authorList>
    </citation>
    <scope>NUCLEOTIDE SEQUENCE [LARGE SCALE GENOMIC DNA]</scope>
    <source>
        <strain evidence="2 3">JCM 13890</strain>
    </source>
</reference>
<dbReference type="Proteomes" id="UP000219689">
    <property type="component" value="Unassembled WGS sequence"/>
</dbReference>
<sequence length="123" mass="13504">MADDSTHSEAGSARTVEDPTDSFDLTRSERVQIGVTRGETDLEIGPPRDYPDRADISVRPRSDDGHRVVVSIDAMAGDHGTGHADVELTPAEARALRDRLDETVRWMTEDDESDSPDEAADRN</sequence>
<dbReference type="EMBL" id="NXNI01000001">
    <property type="protein sequence ID" value="PCR91286.1"/>
    <property type="molecule type" value="Genomic_DNA"/>
</dbReference>
<dbReference type="AlphaFoldDB" id="A0A2A5QWQ6"/>
<name>A0A2A5QWQ6_9EURY</name>
<evidence type="ECO:0000256" key="1">
    <source>
        <dbReference type="SAM" id="MobiDB-lite"/>
    </source>
</evidence>
<feature type="region of interest" description="Disordered" evidence="1">
    <location>
        <begin position="1"/>
        <end position="62"/>
    </location>
</feature>
<organism evidence="2 3">
    <name type="scientific">Natrinema ejinorense</name>
    <dbReference type="NCBI Taxonomy" id="373386"/>
    <lineage>
        <taxon>Archaea</taxon>
        <taxon>Methanobacteriati</taxon>
        <taxon>Methanobacteriota</taxon>
        <taxon>Stenosarchaea group</taxon>
        <taxon>Halobacteria</taxon>
        <taxon>Halobacteriales</taxon>
        <taxon>Natrialbaceae</taxon>
        <taxon>Natrinema</taxon>
    </lineage>
</organism>
<dbReference type="RefSeq" id="WP_097380228.1">
    <property type="nucleotide sequence ID" value="NZ_NXNI01000001.1"/>
</dbReference>
<proteinExistence type="predicted"/>
<keyword evidence="3" id="KW-1185">Reference proteome</keyword>
<comment type="caution">
    <text evidence="2">The sequence shown here is derived from an EMBL/GenBank/DDBJ whole genome shotgun (WGS) entry which is preliminary data.</text>
</comment>
<evidence type="ECO:0000313" key="3">
    <source>
        <dbReference type="Proteomes" id="UP000219689"/>
    </source>
</evidence>